<dbReference type="Gene3D" id="1.10.10.10">
    <property type="entry name" value="Winged helix-like DNA-binding domain superfamily/Winged helix DNA-binding domain"/>
    <property type="match status" value="1"/>
</dbReference>
<comment type="caution">
    <text evidence="4">The sequence shown here is derived from an EMBL/GenBank/DDBJ whole genome shotgun (WGS) entry which is preliminary data.</text>
</comment>
<dbReference type="Pfam" id="PF15090">
    <property type="entry name" value="DUF4553"/>
    <property type="match status" value="1"/>
</dbReference>
<dbReference type="Proteomes" id="UP001059041">
    <property type="component" value="Linkage Group LG9"/>
</dbReference>
<reference evidence="4" key="1">
    <citation type="submission" date="2021-02" db="EMBL/GenBank/DDBJ databases">
        <title>Comparative genomics reveals that relaxation of natural selection precedes convergent phenotypic evolution of cavefish.</title>
        <authorList>
            <person name="Peng Z."/>
        </authorList>
    </citation>
    <scope>NUCLEOTIDE SEQUENCE</scope>
    <source>
        <tissue evidence="4">Muscle</tissue>
    </source>
</reference>
<keyword evidence="5" id="KW-1185">Reference proteome</keyword>
<dbReference type="InterPro" id="IPR028104">
    <property type="entry name" value="DUF4553"/>
</dbReference>
<feature type="compositionally biased region" description="Basic residues" evidence="1">
    <location>
        <begin position="1669"/>
        <end position="1682"/>
    </location>
</feature>
<feature type="compositionally biased region" description="Polar residues" evidence="1">
    <location>
        <begin position="1700"/>
        <end position="1715"/>
    </location>
</feature>
<evidence type="ECO:0000259" key="3">
    <source>
        <dbReference type="Pfam" id="PF25787"/>
    </source>
</evidence>
<evidence type="ECO:0000256" key="1">
    <source>
        <dbReference type="SAM" id="MobiDB-lite"/>
    </source>
</evidence>
<feature type="compositionally biased region" description="Polar residues" evidence="1">
    <location>
        <begin position="1130"/>
        <end position="1141"/>
    </location>
</feature>
<feature type="compositionally biased region" description="Basic and acidic residues" evidence="1">
    <location>
        <begin position="1112"/>
        <end position="1128"/>
    </location>
</feature>
<feature type="compositionally biased region" description="Polar residues" evidence="1">
    <location>
        <begin position="1778"/>
        <end position="1788"/>
    </location>
</feature>
<dbReference type="Pfam" id="PF01498">
    <property type="entry name" value="HTH_Tnp_Tc3_2"/>
    <property type="match status" value="1"/>
</dbReference>
<evidence type="ECO:0000259" key="2">
    <source>
        <dbReference type="Pfam" id="PF01498"/>
    </source>
</evidence>
<dbReference type="InterPro" id="IPR002492">
    <property type="entry name" value="Transposase_Tc1-like"/>
</dbReference>
<feature type="compositionally biased region" description="Polar residues" evidence="1">
    <location>
        <begin position="650"/>
        <end position="659"/>
    </location>
</feature>
<feature type="domain" description="Transposase Tc1-like" evidence="2">
    <location>
        <begin position="69"/>
        <end position="140"/>
    </location>
</feature>
<sequence>MPRSKEIQKQMRKISITFYLSGKGYKAISKALGLQRTTVRAIIHKWRKHGTVENLPRSGRLTKITPRAQRRLIQEVTKDTTTTSKELQDSLASVKVSVHDSTIRKRLGKYGLHGKVPRQKLLLSKKNIKAHLSFARKHLDDPQDFWENTLWTDETKVEHFGRRLEWIGSRGQVVGWLGRSLVTSVSGSGLDCITEVFLGTQVLEDLGLLKDCKPASVSNCSFDDSCHFCCLRREKVKDHVVALNKQIVESGGKPLLGKDPSNICRLEWQSEEFLNAVLHRKEYKPRIPDPHIPVVACEIVQQMIHRLATCYTPNTNCSQDSLQNNEEKDKSLVKTSSVMSAAAAPLMAHQDAPLDLSVKKVKEENIEQDCVLDLSTKNFDKGHASLNNSCAHVSQAAHVVKRVSVDPNFSCVQDLQSASTLEEFMSKLCLHHQRQIVDALGFLQSEVKTVYASRHSQTPASTLSDRQATTSCSHVPFQTRSEMRWSERMCSADAVRTQEPGVVRTNKKDSGQTLNADVSNIVPEKPVDLCKMVVDGLFPPRRAGIEGRNGNSTSTCRSLFNMKKTSEHLESKQLSDLTSFQQAGTYSADIRLPTYTSESDRADTCSESTERCAPVQNKDALLKPSTVQRTSNVVLPISPRTARKSRKCSSLRQRNGSTNYILHDPDGHCDLVYVRKSITECQPQSHNRLHPRQNARKSTRGHRYVEEYLELKTVRTLARKSVSDASGNCPARMPDVHTSVTPKQSLSKPDSVPFMNTPFPGDCIKDVVVQNLSSEQMADNEMPGDVAKVTSRGLVVETSQTGQTKSNDRIPNELSWQQGELRTQQNVMMEAVRCAPKTVKPHVEKDIVEVKESSETMELIVQKDECDFQIDPVSKEICGLENKSIEPSLSLLSPKTTKDDFTDAFSVEPRNVLSKVDVTPVLMDAVEILTQNAVDKSAQQQDSHNIEMNHEVVNCVEVPERSREDSGVSGLKEPVKSKENMELALHTRRDLQAKMVVGKHASTSDRCLRSRGLKANVNFTRDSECGAEPVDLKMTHASETLLATQPSNPIETNVRSEAEHSNILEAGAKHTHTTVENDEPLIPHLQKNSEDLPSVVSPEVVPEILSIASTAKNEKPHELDKPNTEKMSLRNRSQNFENELSVNRDDASPTKQASPSFKSMLLRSRSHIERPLGSESSSLIPAGNSEKQELLSSRSSCSAGQQPTKSDSVDLSSMSVMRMPLRSKSSGAATQTRCAPVKRSIKCTKSSSFICEEPVNSHTSAPWIKSEPCAYMPLRSSTAEQLPNNKSALEDALLSPGRMSLRRGNLSVSGSATPLRNKCPQRQQRASVSSGVERSLLCSKIKTENTEVHTKDSFSLSDELLCIAGRQGTKPVVYSPPRFLEVLRGEEHQQVISNLNTKFDKMHKGWVQMDKETQPAPKPKNKADRLKEIWKSKRRIRKSRPLEQQKFSPAQMLFMKPFDLPSICRWFLQSTETKSLVIVKKVNTRLPSETQLCFHTSAAGTRSSHGIFPSLQAERLKKHLKKFAIASPVKNNPKNQRLISKALGQDISVFRSKPEPKTATRISTKAQSLAGLMPVQAPENLCPVTGSSKTPASARIIKKYSNIREKLQVQQSKKREEQNFRVTRLKTSIITKKAAKRRLVTHKGSKSATVQSIKSLTKKAKKTSAATKRTLKKNLHHKHGTSPKRLQGLTKVTKVHVQHASANASNKKELWSNTNKRSKKTGADKAHQTKARGAKVDIKKSVLNKVSDGLEPQSLDMDVKPLSLEDQVLTRSQRKMESTPSQIGSPKSSTKRGMEQLVTPSKRTRTSKP</sequence>
<evidence type="ECO:0000313" key="5">
    <source>
        <dbReference type="Proteomes" id="UP001059041"/>
    </source>
</evidence>
<feature type="region of interest" description="Disordered" evidence="1">
    <location>
        <begin position="1108"/>
        <end position="1213"/>
    </location>
</feature>
<name>A0A9W7WNB7_TRIRA</name>
<evidence type="ECO:0000313" key="4">
    <source>
        <dbReference type="EMBL" id="KAI7805325.1"/>
    </source>
</evidence>
<gene>
    <name evidence="4" type="ORF">IRJ41_004782</name>
</gene>
<dbReference type="Gene3D" id="3.30.420.10">
    <property type="entry name" value="Ribonuclease H-like superfamily/Ribonuclease H"/>
    <property type="match status" value="1"/>
</dbReference>
<dbReference type="GO" id="GO:0003677">
    <property type="term" value="F:DNA binding"/>
    <property type="evidence" value="ECO:0007669"/>
    <property type="project" value="InterPro"/>
</dbReference>
<dbReference type="GO" id="GO:0015074">
    <property type="term" value="P:DNA integration"/>
    <property type="evidence" value="ECO:0007669"/>
    <property type="project" value="InterPro"/>
</dbReference>
<organism evidence="4 5">
    <name type="scientific">Triplophysa rosa</name>
    <name type="common">Cave loach</name>
    <dbReference type="NCBI Taxonomy" id="992332"/>
    <lineage>
        <taxon>Eukaryota</taxon>
        <taxon>Metazoa</taxon>
        <taxon>Chordata</taxon>
        <taxon>Craniata</taxon>
        <taxon>Vertebrata</taxon>
        <taxon>Euteleostomi</taxon>
        <taxon>Actinopterygii</taxon>
        <taxon>Neopterygii</taxon>
        <taxon>Teleostei</taxon>
        <taxon>Ostariophysi</taxon>
        <taxon>Cypriniformes</taxon>
        <taxon>Nemacheilidae</taxon>
        <taxon>Triplophysa</taxon>
    </lineage>
</organism>
<feature type="compositionally biased region" description="Polar residues" evidence="1">
    <location>
        <begin position="1190"/>
        <end position="1205"/>
    </location>
</feature>
<evidence type="ECO:0008006" key="6">
    <source>
        <dbReference type="Google" id="ProtNLM"/>
    </source>
</evidence>
<accession>A0A9W7WNB7</accession>
<feature type="region of interest" description="Disordered" evidence="1">
    <location>
        <begin position="640"/>
        <end position="659"/>
    </location>
</feature>
<dbReference type="EMBL" id="JAFHDT010000009">
    <property type="protein sequence ID" value="KAI7805325.1"/>
    <property type="molecule type" value="Genomic_DNA"/>
</dbReference>
<feature type="region of interest" description="Disordered" evidence="1">
    <location>
        <begin position="724"/>
        <end position="749"/>
    </location>
</feature>
<feature type="domain" description="Sleeping Beauty transposase HTH" evidence="3">
    <location>
        <begin position="1"/>
        <end position="53"/>
    </location>
</feature>
<dbReference type="PANTHER" id="PTHR14931">
    <property type="entry name" value="GENE 340-RELATED"/>
    <property type="match status" value="1"/>
</dbReference>
<dbReference type="InterPro" id="IPR036388">
    <property type="entry name" value="WH-like_DNA-bd_sf"/>
</dbReference>
<dbReference type="InterPro" id="IPR057667">
    <property type="entry name" value="HTH_SB"/>
</dbReference>
<dbReference type="SUPFAM" id="SSF46689">
    <property type="entry name" value="Homeodomain-like"/>
    <property type="match status" value="1"/>
</dbReference>
<dbReference type="Pfam" id="PF25787">
    <property type="entry name" value="HTH_SB"/>
    <property type="match status" value="1"/>
</dbReference>
<protein>
    <recommendedName>
        <fullName evidence="6">Transposase Tc1-like domain-containing protein</fullName>
    </recommendedName>
</protein>
<feature type="region of interest" description="Disordered" evidence="1">
    <location>
        <begin position="1749"/>
        <end position="1809"/>
    </location>
</feature>
<dbReference type="InterPro" id="IPR009057">
    <property type="entry name" value="Homeodomain-like_sf"/>
</dbReference>
<feature type="region of interest" description="Disordered" evidence="1">
    <location>
        <begin position="1306"/>
        <end position="1326"/>
    </location>
</feature>
<dbReference type="GO" id="GO:0006313">
    <property type="term" value="P:DNA transposition"/>
    <property type="evidence" value="ECO:0007669"/>
    <property type="project" value="InterPro"/>
</dbReference>
<dbReference type="InterPro" id="IPR036397">
    <property type="entry name" value="RNaseH_sf"/>
</dbReference>
<feature type="compositionally biased region" description="Polar residues" evidence="1">
    <location>
        <begin position="738"/>
        <end position="748"/>
    </location>
</feature>
<proteinExistence type="predicted"/>
<feature type="region of interest" description="Disordered" evidence="1">
    <location>
        <begin position="1655"/>
        <end position="1736"/>
    </location>
</feature>
<dbReference type="PANTHER" id="PTHR14931:SF2">
    <property type="entry name" value="LIGAND DEPENDENT NUCLEAR RECEPTOR COREPRESSOR"/>
    <property type="match status" value="1"/>
</dbReference>